<dbReference type="Pfam" id="PF08378">
    <property type="entry name" value="NERD"/>
    <property type="match status" value="1"/>
</dbReference>
<protein>
    <submittedName>
        <fullName evidence="2">NERD domain-containing protein</fullName>
    </submittedName>
</protein>
<dbReference type="EMBL" id="JAMAST010000020">
    <property type="protein sequence ID" value="MCL1632731.1"/>
    <property type="molecule type" value="Genomic_DNA"/>
</dbReference>
<dbReference type="RefSeq" id="WP_249102784.1">
    <property type="nucleotide sequence ID" value="NZ_JAMAST010000020.1"/>
</dbReference>
<feature type="domain" description="NERD" evidence="1">
    <location>
        <begin position="40"/>
        <end position="156"/>
    </location>
</feature>
<reference evidence="2 3" key="1">
    <citation type="submission" date="2022-05" db="EMBL/GenBank/DDBJ databases">
        <title>Sporolactobacillus sp nov CPB3-1, isolated from tree bark (Mangifera indica L.).</title>
        <authorList>
            <person name="Phuengjayaem S."/>
            <person name="Tanasupawat S."/>
        </authorList>
    </citation>
    <scope>NUCLEOTIDE SEQUENCE [LARGE SCALE GENOMIC DNA]</scope>
    <source>
        <strain evidence="2 3">CPB3-1</strain>
    </source>
</reference>
<comment type="caution">
    <text evidence="2">The sequence shown here is derived from an EMBL/GenBank/DDBJ whole genome shotgun (WGS) entry which is preliminary data.</text>
</comment>
<dbReference type="InterPro" id="IPR011528">
    <property type="entry name" value="NERD"/>
</dbReference>
<dbReference type="Proteomes" id="UP001203004">
    <property type="component" value="Unassembled WGS sequence"/>
</dbReference>
<proteinExistence type="predicted"/>
<evidence type="ECO:0000313" key="3">
    <source>
        <dbReference type="Proteomes" id="UP001203004"/>
    </source>
</evidence>
<keyword evidence="3" id="KW-1185">Reference proteome</keyword>
<evidence type="ECO:0000313" key="2">
    <source>
        <dbReference type="EMBL" id="MCL1632731.1"/>
    </source>
</evidence>
<accession>A0ABT0MCZ0</accession>
<organism evidence="2 3">
    <name type="scientific">Sporolactobacillus mangiferae</name>
    <dbReference type="NCBI Taxonomy" id="2940498"/>
    <lineage>
        <taxon>Bacteria</taxon>
        <taxon>Bacillati</taxon>
        <taxon>Bacillota</taxon>
        <taxon>Bacilli</taxon>
        <taxon>Bacillales</taxon>
        <taxon>Sporolactobacillaceae</taxon>
        <taxon>Sporolactobacillus</taxon>
    </lineage>
</organism>
<evidence type="ECO:0000259" key="1">
    <source>
        <dbReference type="PROSITE" id="PS50965"/>
    </source>
</evidence>
<sequence length="324" mass="37312">MYVKPVQIPCHVLQYEALLRRLRPGPARADVLSHYKRALAGYRGEQSMDYPLSYLPKESFYIFHNLRLPDHVHFFQIDFLILCARYVLILEVKNMSGTLMFDTDLHQLIRVRDGTIDVFEDPIAQLEQLADSLSDWLRKRGTHLPISGRVAIASSVQLQFEGLSREKICRVIRRANLRAELARLDQQFRTPLVSQHELDRASDLLLSANQPLIISLFHKFQISPEDVLTGVQCPDCHVLGMIKEKQHWRCMACGCISRKAHLAALCDYFHIYGTTITNRQCRAFLNIQSDTNAKKMLRSVSSHFKGDNRACVYYLSPDLLTKNQ</sequence>
<dbReference type="PROSITE" id="PS50965">
    <property type="entry name" value="NERD"/>
    <property type="match status" value="1"/>
</dbReference>
<gene>
    <name evidence="2" type="ORF">M3N64_12455</name>
</gene>
<name>A0ABT0MCZ0_9BACL</name>